<evidence type="ECO:0000256" key="5">
    <source>
        <dbReference type="ARBA" id="ARBA00023134"/>
    </source>
</evidence>
<feature type="domain" description="Hflx-type G" evidence="9">
    <location>
        <begin position="198"/>
        <end position="365"/>
    </location>
</feature>
<dbReference type="HAMAP" id="MF_00900">
    <property type="entry name" value="GTPase_HflX"/>
    <property type="match status" value="1"/>
</dbReference>
<dbReference type="PANTHER" id="PTHR10229">
    <property type="entry name" value="GTP-BINDING PROTEIN HFLX"/>
    <property type="match status" value="1"/>
</dbReference>
<sequence>MIEVKEAPQRAVLFGTDRPENQLWGEQPLEELSRLAETAGAEVIGRVVQHLRRIDPHTYIGSGKAEEIKALIESEKADLAIFDHELSPSQARNLEELFGVQVLDRTELILDIFARHARTTEAKLQVELAQLEYLLPRLKNMWVHLSRIRGGIGLRGPGETQLETDRRLIQKQISVYKQKLQKIANHHVLKLGNREGAFNIALVGYTNAGKSSLLAALTGCEVLVRDQLFSTLDTTTRKLALSGGHSVLLTDTVGFISRLPHQLVASFKATLEELTLADHLLVVVDISNPHFSERIQVVNHVLDEIGAGEVERTLVFNKVDLVKDQEVVFQTAENHPGAVFTSAVSGDNGLRHLTEHLSRLIENQDAEFSIDLPPQEGRLLASFYRLGQVLERSLHDGVFSLRVRMSKPLALRLLRNTRYSGQITFLGR</sequence>
<keyword evidence="1 6" id="KW-0963">Cytoplasm</keyword>
<feature type="binding site" evidence="8">
    <location>
        <position position="231"/>
    </location>
    <ligand>
        <name>Mg(2+)</name>
        <dbReference type="ChEBI" id="CHEBI:18420"/>
    </ligand>
</feature>
<dbReference type="Proteomes" id="UP000176992">
    <property type="component" value="Unassembled WGS sequence"/>
</dbReference>
<dbReference type="InterPro" id="IPR016496">
    <property type="entry name" value="GTPase_HflX"/>
</dbReference>
<dbReference type="InterPro" id="IPR030394">
    <property type="entry name" value="G_HFLX_dom"/>
</dbReference>
<dbReference type="GO" id="GO:0003924">
    <property type="term" value="F:GTPase activity"/>
    <property type="evidence" value="ECO:0007669"/>
    <property type="project" value="UniProtKB-UniRule"/>
</dbReference>
<comment type="cofactor">
    <cofactor evidence="8">
        <name>Mg(2+)</name>
        <dbReference type="ChEBI" id="CHEBI:18420"/>
    </cofactor>
</comment>
<evidence type="ECO:0000256" key="8">
    <source>
        <dbReference type="PIRSR" id="PIRSR006809-2"/>
    </source>
</evidence>
<dbReference type="Gene3D" id="6.10.250.2860">
    <property type="match status" value="1"/>
</dbReference>
<dbReference type="InterPro" id="IPR025121">
    <property type="entry name" value="GTPase_HflX_N"/>
</dbReference>
<dbReference type="Gene3D" id="3.40.50.11060">
    <property type="entry name" value="GTPase HflX, N-terminal domain"/>
    <property type="match status" value="1"/>
</dbReference>
<evidence type="ECO:0000256" key="7">
    <source>
        <dbReference type="PIRSR" id="PIRSR006809-1"/>
    </source>
</evidence>
<dbReference type="Pfam" id="PF01926">
    <property type="entry name" value="MMR_HSR1"/>
    <property type="match status" value="1"/>
</dbReference>
<dbReference type="InterPro" id="IPR006073">
    <property type="entry name" value="GTP-bd"/>
</dbReference>
<proteinExistence type="inferred from homology"/>
<organism evidence="10 11">
    <name type="scientific">Candidatus Glassbacteria bacterium GWA2_58_10</name>
    <dbReference type="NCBI Taxonomy" id="1817865"/>
    <lineage>
        <taxon>Bacteria</taxon>
        <taxon>Candidatus Glassiibacteriota</taxon>
    </lineage>
</organism>
<dbReference type="InterPro" id="IPR027417">
    <property type="entry name" value="P-loop_NTPase"/>
</dbReference>
<feature type="binding site" evidence="7">
    <location>
        <begin position="317"/>
        <end position="320"/>
    </location>
    <ligand>
        <name>GTP</name>
        <dbReference type="ChEBI" id="CHEBI:37565"/>
    </ligand>
</feature>
<dbReference type="Pfam" id="PF13167">
    <property type="entry name" value="GTP-bdg_N"/>
    <property type="match status" value="1"/>
</dbReference>
<comment type="similarity">
    <text evidence="6">Belongs to the TRAFAC class OBG-HflX-like GTPase superfamily. HflX GTPase family.</text>
</comment>
<evidence type="ECO:0000256" key="6">
    <source>
        <dbReference type="HAMAP-Rule" id="MF_00900"/>
    </source>
</evidence>
<keyword evidence="2 8" id="KW-0479">Metal-binding</keyword>
<evidence type="ECO:0000256" key="1">
    <source>
        <dbReference type="ARBA" id="ARBA00022490"/>
    </source>
</evidence>
<dbReference type="PIRSF" id="PIRSF006809">
    <property type="entry name" value="GTP-binding_hflX_prd"/>
    <property type="match status" value="1"/>
</dbReference>
<keyword evidence="3 6" id="KW-0547">Nucleotide-binding</keyword>
<comment type="subcellular location">
    <subcellularLocation>
        <location evidence="6">Cytoplasm</location>
    </subcellularLocation>
    <text evidence="6">May associate with membranes.</text>
</comment>
<comment type="subunit">
    <text evidence="6">Monomer. Associates with the 50S ribosomal subunit.</text>
</comment>
<evidence type="ECO:0000256" key="3">
    <source>
        <dbReference type="ARBA" id="ARBA00022741"/>
    </source>
</evidence>
<evidence type="ECO:0000313" key="10">
    <source>
        <dbReference type="EMBL" id="OGF99098.1"/>
    </source>
</evidence>
<dbReference type="PANTHER" id="PTHR10229:SF0">
    <property type="entry name" value="GTP-BINDING PROTEIN 6-RELATED"/>
    <property type="match status" value="1"/>
</dbReference>
<reference evidence="10 11" key="1">
    <citation type="journal article" date="2016" name="Nat. Commun.">
        <title>Thousands of microbial genomes shed light on interconnected biogeochemical processes in an aquifer system.</title>
        <authorList>
            <person name="Anantharaman K."/>
            <person name="Brown C.T."/>
            <person name="Hug L.A."/>
            <person name="Sharon I."/>
            <person name="Castelle C.J."/>
            <person name="Probst A.J."/>
            <person name="Thomas B.C."/>
            <person name="Singh A."/>
            <person name="Wilkins M.J."/>
            <person name="Karaoz U."/>
            <person name="Brodie E.L."/>
            <person name="Williams K.H."/>
            <person name="Hubbard S.S."/>
            <person name="Banfield J.F."/>
        </authorList>
    </citation>
    <scope>NUCLEOTIDE SEQUENCE [LARGE SCALE GENOMIC DNA]</scope>
</reference>
<dbReference type="EMBL" id="MFIV01000044">
    <property type="protein sequence ID" value="OGF99098.1"/>
    <property type="molecule type" value="Genomic_DNA"/>
</dbReference>
<name>A0A1F5YFY2_9BACT</name>
<dbReference type="InterPro" id="IPR042108">
    <property type="entry name" value="GTPase_HflX_N_sf"/>
</dbReference>
<evidence type="ECO:0000259" key="9">
    <source>
        <dbReference type="PROSITE" id="PS51705"/>
    </source>
</evidence>
<dbReference type="FunFam" id="3.40.50.11060:FF:000001">
    <property type="entry name" value="GTPase HflX"/>
    <property type="match status" value="1"/>
</dbReference>
<dbReference type="Pfam" id="PF16360">
    <property type="entry name" value="GTP-bdg_M"/>
    <property type="match status" value="1"/>
</dbReference>
<dbReference type="AlphaFoldDB" id="A0A1F5YFY2"/>
<dbReference type="InterPro" id="IPR032305">
    <property type="entry name" value="GTP-bd_M"/>
</dbReference>
<dbReference type="PROSITE" id="PS51705">
    <property type="entry name" value="G_HFLX"/>
    <property type="match status" value="1"/>
</dbReference>
<evidence type="ECO:0000256" key="2">
    <source>
        <dbReference type="ARBA" id="ARBA00022723"/>
    </source>
</evidence>
<comment type="caution">
    <text evidence="10">The sequence shown here is derived from an EMBL/GenBank/DDBJ whole genome shotgun (WGS) entry which is preliminary data.</text>
</comment>
<feature type="binding site" evidence="8">
    <location>
        <position position="211"/>
    </location>
    <ligand>
        <name>Mg(2+)</name>
        <dbReference type="ChEBI" id="CHEBI:18420"/>
    </ligand>
</feature>
<dbReference type="GO" id="GO:0005737">
    <property type="term" value="C:cytoplasm"/>
    <property type="evidence" value="ECO:0007669"/>
    <property type="project" value="UniProtKB-SubCell"/>
</dbReference>
<evidence type="ECO:0000313" key="11">
    <source>
        <dbReference type="Proteomes" id="UP000176992"/>
    </source>
</evidence>
<feature type="binding site" evidence="7">
    <location>
        <begin position="204"/>
        <end position="211"/>
    </location>
    <ligand>
        <name>GTP</name>
        <dbReference type="ChEBI" id="CHEBI:37565"/>
    </ligand>
</feature>
<keyword evidence="5 6" id="KW-0342">GTP-binding</keyword>
<feature type="binding site" evidence="7">
    <location>
        <begin position="229"/>
        <end position="233"/>
    </location>
    <ligand>
        <name>GTP</name>
        <dbReference type="ChEBI" id="CHEBI:37565"/>
    </ligand>
</feature>
<evidence type="ECO:0000256" key="4">
    <source>
        <dbReference type="ARBA" id="ARBA00022842"/>
    </source>
</evidence>
<feature type="binding site" evidence="7">
    <location>
        <begin position="251"/>
        <end position="254"/>
    </location>
    <ligand>
        <name>GTP</name>
        <dbReference type="ChEBI" id="CHEBI:37565"/>
    </ligand>
</feature>
<dbReference type="NCBIfam" id="TIGR03156">
    <property type="entry name" value="GTP_HflX"/>
    <property type="match status" value="1"/>
</dbReference>
<gene>
    <name evidence="6" type="primary">hflX</name>
    <name evidence="10" type="ORF">A2Z86_02105</name>
</gene>
<protein>
    <recommendedName>
        <fullName evidence="6">GTPase HflX</fullName>
    </recommendedName>
    <alternativeName>
        <fullName evidence="6">GTP-binding protein HflX</fullName>
    </alternativeName>
</protein>
<dbReference type="GO" id="GO:0043022">
    <property type="term" value="F:ribosome binding"/>
    <property type="evidence" value="ECO:0007669"/>
    <property type="project" value="TreeGrafter"/>
</dbReference>
<dbReference type="GO" id="GO:0046872">
    <property type="term" value="F:metal ion binding"/>
    <property type="evidence" value="ECO:0007669"/>
    <property type="project" value="UniProtKB-KW"/>
</dbReference>
<dbReference type="CDD" id="cd01878">
    <property type="entry name" value="HflX"/>
    <property type="match status" value="1"/>
</dbReference>
<dbReference type="SUPFAM" id="SSF52540">
    <property type="entry name" value="P-loop containing nucleoside triphosphate hydrolases"/>
    <property type="match status" value="1"/>
</dbReference>
<dbReference type="GO" id="GO:0005525">
    <property type="term" value="F:GTP binding"/>
    <property type="evidence" value="ECO:0007669"/>
    <property type="project" value="UniProtKB-UniRule"/>
</dbReference>
<dbReference type="Gene3D" id="3.40.50.300">
    <property type="entry name" value="P-loop containing nucleotide triphosphate hydrolases"/>
    <property type="match status" value="1"/>
</dbReference>
<keyword evidence="4 8" id="KW-0460">Magnesium</keyword>
<accession>A0A1F5YFY2</accession>
<comment type="function">
    <text evidence="6">GTPase that associates with the 50S ribosomal subunit and may have a role during protein synthesis or ribosome biogenesis.</text>
</comment>